<dbReference type="AlphaFoldDB" id="I4B1T6"/>
<dbReference type="RefSeq" id="WP_014801761.1">
    <property type="nucleotide sequence ID" value="NC_018020.1"/>
</dbReference>
<evidence type="ECO:0000256" key="1">
    <source>
        <dbReference type="SAM" id="Phobius"/>
    </source>
</evidence>
<sequence>MAKKVFYNRRYKMPGWAQPYALWGVVAAVTLIAIFFTSIETVKPESPEALPTRVNGFADSLFYELRDAESGSQGEIIGAYAARLKKKHGYSVREKRAGGCQITTIERGNAKPFGIAAIMSGNRSEALFAALVFLDKLAAQNPAGAITVSLVVAQKNCEPRDLLVDWLTGDMQLPIILAAGDAVSDNADFNRIGHLKNLNLRRHFAGAFLAPDRATWANATALLSEGAGPAVRIIVNEKFGNGPEQIVAENPLLRHPLAGKSASTADYRQVALYLGSSTQLHVGGFYVLLALIWLLAVIPFANALGTFRERLDLGSAATSLVLYGMAFLSYVLILKLSLRYVKSDLVLGAVVLLLVPLVFFPVRILQKTMLRAELNRASLHLLVQALLTVVCFMNPITAVIGLLALTAASAFVRAAITRKLLRLLSLAAIAALLVAMTREPLGSFTNFFTAYLPALGTAGLPSLVLLCLIGGNIVALLFVPRERN</sequence>
<protein>
    <submittedName>
        <fullName evidence="2">Uncharacterized protein</fullName>
    </submittedName>
</protein>
<feature type="transmembrane region" description="Helical" evidence="1">
    <location>
        <begin position="313"/>
        <end position="333"/>
    </location>
</feature>
<dbReference type="EMBL" id="CP002959">
    <property type="protein sequence ID" value="AFM11243.1"/>
    <property type="molecule type" value="Genomic_DNA"/>
</dbReference>
<keyword evidence="1" id="KW-1133">Transmembrane helix</keyword>
<dbReference type="KEGG" id="tpx:Turpa_0591"/>
<feature type="transmembrane region" description="Helical" evidence="1">
    <location>
        <begin position="420"/>
        <end position="438"/>
    </location>
</feature>
<keyword evidence="3" id="KW-1185">Reference proteome</keyword>
<feature type="transmembrane region" description="Helical" evidence="1">
    <location>
        <begin position="282"/>
        <end position="301"/>
    </location>
</feature>
<keyword evidence="1" id="KW-0812">Transmembrane</keyword>
<dbReference type="HOGENOM" id="CLU_563754_0_0_12"/>
<feature type="transmembrane region" description="Helical" evidence="1">
    <location>
        <begin position="20"/>
        <end position="39"/>
    </location>
</feature>
<organism evidence="2 3">
    <name type="scientific">Turneriella parva (strain ATCC BAA-1111 / DSM 21527 / NCTC 11395 / H)</name>
    <name type="common">Leptospira parva</name>
    <dbReference type="NCBI Taxonomy" id="869212"/>
    <lineage>
        <taxon>Bacteria</taxon>
        <taxon>Pseudomonadati</taxon>
        <taxon>Spirochaetota</taxon>
        <taxon>Spirochaetia</taxon>
        <taxon>Leptospirales</taxon>
        <taxon>Leptospiraceae</taxon>
        <taxon>Turneriella</taxon>
    </lineage>
</organism>
<feature type="transmembrane region" description="Helical" evidence="1">
    <location>
        <begin position="345"/>
        <end position="365"/>
    </location>
</feature>
<feature type="transmembrane region" description="Helical" evidence="1">
    <location>
        <begin position="385"/>
        <end position="408"/>
    </location>
</feature>
<gene>
    <name evidence="2" type="ordered locus">Turpa_0591</name>
</gene>
<dbReference type="STRING" id="869212.Turpa_0591"/>
<dbReference type="Proteomes" id="UP000006048">
    <property type="component" value="Chromosome"/>
</dbReference>
<proteinExistence type="predicted"/>
<keyword evidence="1" id="KW-0472">Membrane</keyword>
<feature type="transmembrane region" description="Helical" evidence="1">
    <location>
        <begin position="458"/>
        <end position="479"/>
    </location>
</feature>
<accession>I4B1T6</accession>
<evidence type="ECO:0000313" key="2">
    <source>
        <dbReference type="EMBL" id="AFM11243.1"/>
    </source>
</evidence>
<name>I4B1T6_TURPD</name>
<evidence type="ECO:0000313" key="3">
    <source>
        <dbReference type="Proteomes" id="UP000006048"/>
    </source>
</evidence>
<reference evidence="2 3" key="1">
    <citation type="submission" date="2012-06" db="EMBL/GenBank/DDBJ databases">
        <title>The complete chromosome of genome of Turneriella parva DSM 21527.</title>
        <authorList>
            <consortium name="US DOE Joint Genome Institute (JGI-PGF)"/>
            <person name="Lucas S."/>
            <person name="Han J."/>
            <person name="Lapidus A."/>
            <person name="Bruce D."/>
            <person name="Goodwin L."/>
            <person name="Pitluck S."/>
            <person name="Peters L."/>
            <person name="Kyrpides N."/>
            <person name="Mavromatis K."/>
            <person name="Ivanova N."/>
            <person name="Mikhailova N."/>
            <person name="Chertkov O."/>
            <person name="Detter J.C."/>
            <person name="Tapia R."/>
            <person name="Han C."/>
            <person name="Land M."/>
            <person name="Hauser L."/>
            <person name="Markowitz V."/>
            <person name="Cheng J.-F."/>
            <person name="Hugenholtz P."/>
            <person name="Woyke T."/>
            <person name="Wu D."/>
            <person name="Gronow S."/>
            <person name="Wellnitz S."/>
            <person name="Brambilla E."/>
            <person name="Klenk H.-P."/>
            <person name="Eisen J.A."/>
        </authorList>
    </citation>
    <scope>NUCLEOTIDE SEQUENCE [LARGE SCALE GENOMIC DNA]</scope>
    <source>
        <strain evidence="3">ATCC BAA-1111 / DSM 21527 / NCTC 11395 / H</strain>
    </source>
</reference>